<dbReference type="SMART" id="SM00320">
    <property type="entry name" value="WD40"/>
    <property type="match status" value="9"/>
</dbReference>
<feature type="repeat" description="WD" evidence="3">
    <location>
        <begin position="589"/>
        <end position="630"/>
    </location>
</feature>
<organism evidence="7 8">
    <name type="scientific">Dekkera bruxellensis</name>
    <name type="common">Brettanomyces custersii</name>
    <dbReference type="NCBI Taxonomy" id="5007"/>
    <lineage>
        <taxon>Eukaryota</taxon>
        <taxon>Fungi</taxon>
        <taxon>Dikarya</taxon>
        <taxon>Ascomycota</taxon>
        <taxon>Saccharomycotina</taxon>
        <taxon>Pichiomycetes</taxon>
        <taxon>Pichiales</taxon>
        <taxon>Pichiaceae</taxon>
        <taxon>Brettanomyces</taxon>
    </lineage>
</organism>
<dbReference type="InterPro" id="IPR019775">
    <property type="entry name" value="WD40_repeat_CS"/>
</dbReference>
<dbReference type="PROSITE" id="PS50294">
    <property type="entry name" value="WD_REPEATS_REGION"/>
    <property type="match status" value="1"/>
</dbReference>
<dbReference type="Pfam" id="PF25168">
    <property type="entry name" value="Beta-prop_WDR36-Utp21_2nd"/>
    <property type="match status" value="1"/>
</dbReference>
<evidence type="ECO:0000256" key="2">
    <source>
        <dbReference type="ARBA" id="ARBA00022737"/>
    </source>
</evidence>
<dbReference type="GO" id="GO:0006364">
    <property type="term" value="P:rRNA processing"/>
    <property type="evidence" value="ECO:0007669"/>
    <property type="project" value="InterPro"/>
</dbReference>
<evidence type="ECO:0000259" key="6">
    <source>
        <dbReference type="Pfam" id="PF25171"/>
    </source>
</evidence>
<feature type="domain" description="WDR36/Utp21 C-terminal" evidence="5">
    <location>
        <begin position="719"/>
        <end position="937"/>
    </location>
</feature>
<feature type="region of interest" description="Disordered" evidence="4">
    <location>
        <begin position="771"/>
        <end position="790"/>
    </location>
</feature>
<evidence type="ECO:0000256" key="1">
    <source>
        <dbReference type="ARBA" id="ARBA00022574"/>
    </source>
</evidence>
<name>A0A7D9CWW4_DEKBR</name>
<keyword evidence="8" id="KW-1185">Reference proteome</keyword>
<evidence type="ECO:0000259" key="5">
    <source>
        <dbReference type="Pfam" id="PF04192"/>
    </source>
</evidence>
<feature type="domain" description="WDR36/Utp21 N-terminal" evidence="6">
    <location>
        <begin position="56"/>
        <end position="332"/>
    </location>
</feature>
<evidence type="ECO:0000256" key="3">
    <source>
        <dbReference type="PROSITE-ProRule" id="PRU00221"/>
    </source>
</evidence>
<gene>
    <name evidence="7" type="primary">UTP21</name>
    <name evidence="7" type="ORF">DEBR0S2_14004G</name>
</gene>
<dbReference type="PROSITE" id="PS00678">
    <property type="entry name" value="WD_REPEATS_1"/>
    <property type="match status" value="1"/>
</dbReference>
<dbReference type="GO" id="GO:0032040">
    <property type="term" value="C:small-subunit processome"/>
    <property type="evidence" value="ECO:0007669"/>
    <property type="project" value="InterPro"/>
</dbReference>
<keyword evidence="1 3" id="KW-0853">WD repeat</keyword>
<dbReference type="Pfam" id="PF25171">
    <property type="entry name" value="Beta-prop_WDR36-Utp21_1st"/>
    <property type="match status" value="1"/>
</dbReference>
<dbReference type="SUPFAM" id="SSF50998">
    <property type="entry name" value="Quinoprotein alcohol dehydrogenase-like"/>
    <property type="match status" value="1"/>
</dbReference>
<evidence type="ECO:0000256" key="4">
    <source>
        <dbReference type="SAM" id="MobiDB-lite"/>
    </source>
</evidence>
<proteinExistence type="predicted"/>
<feature type="compositionally biased region" description="Basic and acidic residues" evidence="4">
    <location>
        <begin position="777"/>
        <end position="790"/>
    </location>
</feature>
<evidence type="ECO:0000313" key="8">
    <source>
        <dbReference type="Proteomes" id="UP000478008"/>
    </source>
</evidence>
<dbReference type="PANTHER" id="PTHR22840">
    <property type="entry name" value="WD REPEAT-CONTAINING PROTEIN 36"/>
    <property type="match status" value="1"/>
</dbReference>
<dbReference type="Gene3D" id="2.130.10.10">
    <property type="entry name" value="YVTN repeat-like/Quinoprotein amine dehydrogenase"/>
    <property type="match status" value="2"/>
</dbReference>
<evidence type="ECO:0000313" key="7">
    <source>
        <dbReference type="EMBL" id="VUG17691.1"/>
    </source>
</evidence>
<dbReference type="InterPro" id="IPR011047">
    <property type="entry name" value="Quinoprotein_ADH-like_sf"/>
</dbReference>
<keyword evidence="2" id="KW-0677">Repeat</keyword>
<accession>A0A7D9CWW4</accession>
<reference evidence="7 8" key="1">
    <citation type="submission" date="2019-07" db="EMBL/GenBank/DDBJ databases">
        <authorList>
            <person name="Friedrich A."/>
            <person name="Schacherer J."/>
        </authorList>
    </citation>
    <scope>NUCLEOTIDE SEQUENCE [LARGE SCALE GENOMIC DNA]</scope>
</reference>
<protein>
    <submittedName>
        <fullName evidence="7">DEBR0S2_14004g1_1</fullName>
    </submittedName>
</protein>
<dbReference type="InterPro" id="IPR001680">
    <property type="entry name" value="WD40_rpt"/>
</dbReference>
<dbReference type="EMBL" id="CABFWN010000002">
    <property type="protein sequence ID" value="VUG17691.1"/>
    <property type="molecule type" value="Genomic_DNA"/>
</dbReference>
<dbReference type="InterPro" id="IPR015943">
    <property type="entry name" value="WD40/YVTN_repeat-like_dom_sf"/>
</dbReference>
<dbReference type="InterPro" id="IPR007319">
    <property type="entry name" value="WDR36/Utp21_C"/>
</dbReference>
<dbReference type="PROSITE" id="PS50082">
    <property type="entry name" value="WD_REPEATS_2"/>
    <property type="match status" value="1"/>
</dbReference>
<sequence length="940" mass="103913">MTASISLSEKRQKIPSLKGKNEAVRYSRIFSPFRTIGLVSDGKPFAIGTLGQTFYIVTIVGHSFQIFDAATLHLLFVSSTQTKSEINCVEAHFEYVYCAYGSSVAIFKRGRLQHEIHLPDTRSVIIKILVFGDYLLAITSSSIFVYEKKSTHDKYATELYTEIPVNKSYGNIIDAVHLPTYLNKVVIATSTMLLLINIRSTKTIYVTENGLFDGITCLEASPALDVLAVGDDNGKVTLFNIRKARVLQKISTGSNSIITSISFRTDGPSHLVCSLRSGALFFYDMERRARVHVMQKAHKEAYGGATRASFLNGQPIVVSTGSDNSLKEFVFDPVLSSTDSSVVSPPRYLRSRGGHSAPPCSIIFADDSSHYIESASRDHTFWMFSLRKDAQSQELSQKRSKMRDGKRVAGVVSQYSGKFAPITMIAQENAREGAWDNIVTAHQQETFARTWDSRRRKVGKYELPTIDHGNVSSVAMTQCGNFALVGSSLGGIGVYNMQSGKIRKLYRLHKKPVTGIAVDGMNRKMVSCGLDGIVGFYDFSESKYLGKLTLEAPITQMVYQRSSDLIAAALDDMSIVIIDASTQRIVRHLYGHTNRITAMDFTPDGRWLVSASLDATIRTWDLPTGGCIDGIKLSNVATCLKISPQGEYMATAHIGGVGISLWTNKSQFHPVSTKSIEDESEFANMMLPNVSGEGGASVLEGAFTQADEDTQSGIYISPEQLDQSLVTLSHCSRTKFSTLLHLDTIKERNKPTEPVKKPESAPFFMQISADSNGTQAETEKHSEDAEKDASSRILDIKDTTSAAFESQFTKLLRQAAESPTRDYSAFIEYLIDLSPASTDLEIKSLSFKTPFDEATWFLEALIQGFAEKKSFELLVAIYSMFLRQHGDIIYEMRNNAEEDVITTKFLEKLDECDKVTSSETSGLDKLTKYCAGVVDFVMAA</sequence>
<dbReference type="Pfam" id="PF04192">
    <property type="entry name" value="Utp21"/>
    <property type="match status" value="1"/>
</dbReference>
<dbReference type="GO" id="GO:0034388">
    <property type="term" value="C:Pwp2p-containing subcomplex of 90S preribosome"/>
    <property type="evidence" value="ECO:0007669"/>
    <property type="project" value="TreeGrafter"/>
</dbReference>
<dbReference type="AlphaFoldDB" id="A0A7D9CWW4"/>
<dbReference type="PANTHER" id="PTHR22840:SF12">
    <property type="entry name" value="WD REPEAT-CONTAINING PROTEIN 36"/>
    <property type="match status" value="1"/>
</dbReference>
<dbReference type="InterPro" id="IPR059157">
    <property type="entry name" value="WDR36-Utp21_N"/>
</dbReference>
<dbReference type="Proteomes" id="UP000478008">
    <property type="component" value="Unassembled WGS sequence"/>
</dbReference>